<keyword evidence="1" id="KW-0812">Transmembrane</keyword>
<protein>
    <submittedName>
        <fullName evidence="2">Uncharacterized protein</fullName>
    </submittedName>
</protein>
<gene>
    <name evidence="2" type="ORF">BO87DRAFT_68858</name>
</gene>
<keyword evidence="1" id="KW-0472">Membrane</keyword>
<sequence>MISVPELDQGSEFTHSHFRRTSGFHPVFLDGWMASKFESPIPSPPPIFIFFYFLFPFARYLPGVSFDYRCRVGALTVPRSESQYAPLLDTMIK</sequence>
<evidence type="ECO:0000256" key="1">
    <source>
        <dbReference type="SAM" id="Phobius"/>
    </source>
</evidence>
<name>A0A318YG38_ASPNB</name>
<dbReference type="AlphaFoldDB" id="A0A318YG38"/>
<reference evidence="2" key="1">
    <citation type="submission" date="2016-12" db="EMBL/GenBank/DDBJ databases">
        <title>The genomes of Aspergillus section Nigri reveals drivers in fungal speciation.</title>
        <authorList>
            <consortium name="DOE Joint Genome Institute"/>
            <person name="Vesth T.C."/>
            <person name="Nybo J."/>
            <person name="Theobald S."/>
            <person name="Brandl J."/>
            <person name="Frisvad J.C."/>
            <person name="Nielsen K.F."/>
            <person name="Lyhne E.K."/>
            <person name="Kogle M.E."/>
            <person name="Kuo A."/>
            <person name="Riley R."/>
            <person name="Clum A."/>
            <person name="Nolan M."/>
            <person name="Lipzen A."/>
            <person name="Salamov A."/>
            <person name="Henrissat B."/>
            <person name="Wiebenga A."/>
            <person name="De Vries R.P."/>
            <person name="Grigoriev I.V."/>
            <person name="Mortensen U.H."/>
            <person name="Andersen M.R."/>
            <person name="Baker S.E."/>
        </authorList>
    </citation>
    <scope>NUCLEOTIDE SEQUENCE [LARGE SCALE GENOMIC DNA]</scope>
    <source>
        <strain evidence="2">CBS 115656</strain>
    </source>
</reference>
<accession>A0A318YG38</accession>
<dbReference type="RefSeq" id="XP_025478929.1">
    <property type="nucleotide sequence ID" value="XM_025629481.1"/>
</dbReference>
<organism evidence="2 3">
    <name type="scientific">Aspergillus neoniger (strain CBS 115656)</name>
    <dbReference type="NCBI Taxonomy" id="1448310"/>
    <lineage>
        <taxon>Eukaryota</taxon>
        <taxon>Fungi</taxon>
        <taxon>Dikarya</taxon>
        <taxon>Ascomycota</taxon>
        <taxon>Pezizomycotina</taxon>
        <taxon>Eurotiomycetes</taxon>
        <taxon>Eurotiomycetidae</taxon>
        <taxon>Eurotiales</taxon>
        <taxon>Aspergillaceae</taxon>
        <taxon>Aspergillus</taxon>
        <taxon>Aspergillus subgen. Circumdati</taxon>
    </lineage>
</organism>
<dbReference type="Proteomes" id="UP000247647">
    <property type="component" value="Unassembled WGS sequence"/>
</dbReference>
<evidence type="ECO:0000313" key="2">
    <source>
        <dbReference type="EMBL" id="PYH33451.1"/>
    </source>
</evidence>
<dbReference type="GeneID" id="37131937"/>
<keyword evidence="3" id="KW-1185">Reference proteome</keyword>
<keyword evidence="1" id="KW-1133">Transmembrane helix</keyword>
<evidence type="ECO:0000313" key="3">
    <source>
        <dbReference type="Proteomes" id="UP000247647"/>
    </source>
</evidence>
<proteinExistence type="predicted"/>
<feature type="transmembrane region" description="Helical" evidence="1">
    <location>
        <begin position="43"/>
        <end position="61"/>
    </location>
</feature>
<dbReference type="EMBL" id="KZ821463">
    <property type="protein sequence ID" value="PYH33451.1"/>
    <property type="molecule type" value="Genomic_DNA"/>
</dbReference>